<proteinExistence type="predicted"/>
<protein>
    <submittedName>
        <fullName evidence="1">Adenosylcobinamide amidohydrolase</fullName>
    </submittedName>
</protein>
<dbReference type="Proteomes" id="UP001607157">
    <property type="component" value="Unassembled WGS sequence"/>
</dbReference>
<organism evidence="1 2">
    <name type="scientific">Roseovarius aquimarinus</name>
    <dbReference type="NCBI Taxonomy" id="1229156"/>
    <lineage>
        <taxon>Bacteria</taxon>
        <taxon>Pseudomonadati</taxon>
        <taxon>Pseudomonadota</taxon>
        <taxon>Alphaproteobacteria</taxon>
        <taxon>Rhodobacterales</taxon>
        <taxon>Roseobacteraceae</taxon>
        <taxon>Roseovarius</taxon>
    </lineage>
</organism>
<evidence type="ECO:0000313" key="2">
    <source>
        <dbReference type="Proteomes" id="UP001607157"/>
    </source>
</evidence>
<dbReference type="PANTHER" id="PTHR35336:SF5">
    <property type="entry name" value="ADENOSYLCOBINAMIDE AMIDOHYDROLASE"/>
    <property type="match status" value="1"/>
</dbReference>
<dbReference type="EMBL" id="JBIHMM010000001">
    <property type="protein sequence ID" value="MFH0252727.1"/>
    <property type="molecule type" value="Genomic_DNA"/>
</dbReference>
<name>A0ABW7I3I0_9RHOB</name>
<dbReference type="Pfam" id="PF01955">
    <property type="entry name" value="CbiZ"/>
    <property type="match status" value="1"/>
</dbReference>
<accession>A0ABW7I3I0</accession>
<reference evidence="1 2" key="1">
    <citation type="submission" date="2024-10" db="EMBL/GenBank/DDBJ databases">
        <authorList>
            <person name="Yang X.-N."/>
        </authorList>
    </citation>
    <scope>NUCLEOTIDE SEQUENCE [LARGE SCALE GENOMIC DNA]</scope>
    <source>
        <strain evidence="1 2">CAU 1059</strain>
    </source>
</reference>
<sequence>MSGLTLDAPWLEFDLGTEMRVLSWAINRPGLVTARRILWREVRNADLPADLDVHRWLKDALESRGARDAVAFLTSRDIACHHVARAEVEGMRATAVATVGLSNAERIGTRMDRSGQDWGTINIALRLEPGQGAMAGAGLSDAALIEALALAASARTAAVMEAGFDLPTGRATGTGTDCIAVAAPAGTIGYAGMHTALGEAAGRAVHEATARGAEEWMRTVRRTL</sequence>
<gene>
    <name evidence="1" type="ORF">ACGRVM_02405</name>
</gene>
<evidence type="ECO:0000313" key="1">
    <source>
        <dbReference type="EMBL" id="MFH0252727.1"/>
    </source>
</evidence>
<comment type="caution">
    <text evidence="1">The sequence shown here is derived from an EMBL/GenBank/DDBJ whole genome shotgun (WGS) entry which is preliminary data.</text>
</comment>
<dbReference type="InterPro" id="IPR052209">
    <property type="entry name" value="CbiZ"/>
</dbReference>
<dbReference type="InterPro" id="IPR002808">
    <property type="entry name" value="AdoCbi_amidolase"/>
</dbReference>
<keyword evidence="2" id="KW-1185">Reference proteome</keyword>
<dbReference type="RefSeq" id="WP_377169059.1">
    <property type="nucleotide sequence ID" value="NZ_JBHTJC010000001.1"/>
</dbReference>
<dbReference type="PANTHER" id="PTHR35336">
    <property type="entry name" value="ADENOSYLCOBINAMIDE AMIDOHYDROLASE"/>
    <property type="match status" value="1"/>
</dbReference>